<name>A0A1U7LV26_NEOID</name>
<gene>
    <name evidence="2" type="ORF">NEOLI_001352</name>
</gene>
<comment type="caution">
    <text evidence="2">The sequence shown here is derived from an EMBL/GenBank/DDBJ whole genome shotgun (WGS) entry which is preliminary data.</text>
</comment>
<evidence type="ECO:0000313" key="3">
    <source>
        <dbReference type="Proteomes" id="UP000186594"/>
    </source>
</evidence>
<feature type="signal peptide" evidence="1">
    <location>
        <begin position="1"/>
        <end position="16"/>
    </location>
</feature>
<evidence type="ECO:0000313" key="2">
    <source>
        <dbReference type="EMBL" id="OLL26535.1"/>
    </source>
</evidence>
<protein>
    <submittedName>
        <fullName evidence="2">Uncharacterized protein</fullName>
    </submittedName>
</protein>
<keyword evidence="3" id="KW-1185">Reference proteome</keyword>
<dbReference type="Proteomes" id="UP000186594">
    <property type="component" value="Unassembled WGS sequence"/>
</dbReference>
<keyword evidence="1" id="KW-0732">Signal</keyword>
<feature type="chain" id="PRO_5012527388" evidence="1">
    <location>
        <begin position="17"/>
        <end position="109"/>
    </location>
</feature>
<organism evidence="2 3">
    <name type="scientific">Neolecta irregularis (strain DAH-3)</name>
    <dbReference type="NCBI Taxonomy" id="1198029"/>
    <lineage>
        <taxon>Eukaryota</taxon>
        <taxon>Fungi</taxon>
        <taxon>Dikarya</taxon>
        <taxon>Ascomycota</taxon>
        <taxon>Taphrinomycotina</taxon>
        <taxon>Neolectales</taxon>
        <taxon>Neolectaceae</taxon>
        <taxon>Neolecta</taxon>
    </lineage>
</organism>
<evidence type="ECO:0000256" key="1">
    <source>
        <dbReference type="SAM" id="SignalP"/>
    </source>
</evidence>
<proteinExistence type="predicted"/>
<accession>A0A1U7LV26</accession>
<dbReference type="AlphaFoldDB" id="A0A1U7LV26"/>
<dbReference type="EMBL" id="LXFE01000168">
    <property type="protein sequence ID" value="OLL26535.1"/>
    <property type="molecule type" value="Genomic_DNA"/>
</dbReference>
<sequence>MYKYIALASLATLAAAATVPSMLNVNGLQLQFSQDQTVSIVGGNTNVTTVTGIVIGQPFNFSCVGGNCGLCTCHDITVATPIFTATLLSPNSITVSPLNAAATAQASAM</sequence>
<reference evidence="2 3" key="1">
    <citation type="submission" date="2016-04" db="EMBL/GenBank/DDBJ databases">
        <title>Evolutionary innovation and constraint leading to complex multicellularity in the Ascomycota.</title>
        <authorList>
            <person name="Cisse O."/>
            <person name="Nguyen A."/>
            <person name="Hewitt D.A."/>
            <person name="Jedd G."/>
            <person name="Stajich J.E."/>
        </authorList>
    </citation>
    <scope>NUCLEOTIDE SEQUENCE [LARGE SCALE GENOMIC DNA]</scope>
    <source>
        <strain evidence="2 3">DAH-3</strain>
    </source>
</reference>